<keyword evidence="1" id="KW-0285">Flavoprotein</keyword>
<gene>
    <name evidence="5" type="primary">glpA_3</name>
    <name evidence="5" type="ORF">NCTC12971_00241</name>
</gene>
<dbReference type="PANTHER" id="PTHR11985:SF35">
    <property type="entry name" value="ANAEROBIC GLYCEROL-3-PHOSPHATE DEHYDROGENASE SUBUNIT A"/>
    <property type="match status" value="1"/>
</dbReference>
<reference evidence="5 6" key="1">
    <citation type="submission" date="2019-05" db="EMBL/GenBank/DDBJ databases">
        <authorList>
            <consortium name="Pathogen Informatics"/>
        </authorList>
    </citation>
    <scope>NUCLEOTIDE SEQUENCE [LARGE SCALE GENOMIC DNA]</scope>
    <source>
        <strain evidence="5 6">NCTC12971</strain>
    </source>
</reference>
<sequence>MTYRLMAEWATDLVCEKLGVSARCTTAEQALPGSRQSAEETVRRVVSLPASIRGSAVYRHGDRAALVPAENRLDTSLVCECEAVTAGEVRYAVESLTVNNLVDLRRRTRVGMGTCQGELCACRAAGLLSRFNVTTPQQSIAQLSHFLNERWKGVRPIAWGDALRESEFTSWVYQGLCGLDACGDVKQEADDAI</sequence>
<evidence type="ECO:0000256" key="3">
    <source>
        <dbReference type="ARBA" id="ARBA00023002"/>
    </source>
</evidence>
<dbReference type="InterPro" id="IPR007419">
    <property type="entry name" value="BFD-like_2Fe2S-bd_dom"/>
</dbReference>
<dbReference type="Proteomes" id="UP000307968">
    <property type="component" value="Chromosome"/>
</dbReference>
<dbReference type="InterPro" id="IPR036188">
    <property type="entry name" value="FAD/NAD-bd_sf"/>
</dbReference>
<dbReference type="EC" id="1.1.5.3" evidence="5"/>
<dbReference type="GO" id="GO:0046168">
    <property type="term" value="P:glycerol-3-phosphate catabolic process"/>
    <property type="evidence" value="ECO:0007669"/>
    <property type="project" value="TreeGrafter"/>
</dbReference>
<dbReference type="Pfam" id="PF04324">
    <property type="entry name" value="Fer2_BFD"/>
    <property type="match status" value="1"/>
</dbReference>
<dbReference type="AlphaFoldDB" id="A0A4U9H856"/>
<dbReference type="CDD" id="cd19946">
    <property type="entry name" value="GlpA-like_Fer2_BFD-like"/>
    <property type="match status" value="1"/>
</dbReference>
<evidence type="ECO:0000313" key="5">
    <source>
        <dbReference type="EMBL" id="VTP59808.1"/>
    </source>
</evidence>
<dbReference type="GO" id="GO:0004368">
    <property type="term" value="F:glycerol-3-phosphate dehydrogenase (quinone) activity"/>
    <property type="evidence" value="ECO:0007669"/>
    <property type="project" value="UniProtKB-EC"/>
</dbReference>
<name>A0A4U9H856_SERRU</name>
<evidence type="ECO:0000256" key="1">
    <source>
        <dbReference type="ARBA" id="ARBA00022630"/>
    </source>
</evidence>
<evidence type="ECO:0000313" key="6">
    <source>
        <dbReference type="Proteomes" id="UP000307968"/>
    </source>
</evidence>
<evidence type="ECO:0000259" key="4">
    <source>
        <dbReference type="Pfam" id="PF04324"/>
    </source>
</evidence>
<accession>A0A4U9H856</accession>
<feature type="domain" description="BFD-like [2Fe-2S]-binding" evidence="4">
    <location>
        <begin position="77"/>
        <end position="128"/>
    </location>
</feature>
<organism evidence="5 6">
    <name type="scientific">Serratia rubidaea</name>
    <name type="common">Serratia marinorubra</name>
    <dbReference type="NCBI Taxonomy" id="61652"/>
    <lineage>
        <taxon>Bacteria</taxon>
        <taxon>Pseudomonadati</taxon>
        <taxon>Pseudomonadota</taxon>
        <taxon>Gammaproteobacteria</taxon>
        <taxon>Enterobacterales</taxon>
        <taxon>Yersiniaceae</taxon>
        <taxon>Serratia</taxon>
    </lineage>
</organism>
<dbReference type="EMBL" id="LR590463">
    <property type="protein sequence ID" value="VTP59808.1"/>
    <property type="molecule type" value="Genomic_DNA"/>
</dbReference>
<dbReference type="Gene3D" id="3.50.50.60">
    <property type="entry name" value="FAD/NAD(P)-binding domain"/>
    <property type="match status" value="1"/>
</dbReference>
<evidence type="ECO:0000256" key="2">
    <source>
        <dbReference type="ARBA" id="ARBA00022827"/>
    </source>
</evidence>
<dbReference type="FunFam" id="1.10.10.1100:FF:000003">
    <property type="entry name" value="Glycerol-3-phosphate dehydrogenase"/>
    <property type="match status" value="1"/>
</dbReference>
<keyword evidence="2" id="KW-0274">FAD</keyword>
<proteinExistence type="predicted"/>
<dbReference type="InterPro" id="IPR000447">
    <property type="entry name" value="G3P_DH_FAD-dep"/>
</dbReference>
<dbReference type="PANTHER" id="PTHR11985">
    <property type="entry name" value="GLYCEROL-3-PHOSPHATE DEHYDROGENASE"/>
    <property type="match status" value="1"/>
</dbReference>
<keyword evidence="3 5" id="KW-0560">Oxidoreductase</keyword>
<protein>
    <submittedName>
        <fullName evidence="5">Anaerobic glycerol-3-phosphate dehydrogenase subunit A</fullName>
        <ecNumber evidence="5">1.1.5.3</ecNumber>
    </submittedName>
</protein>
<dbReference type="InterPro" id="IPR041854">
    <property type="entry name" value="BFD-like_2Fe2S-bd_dom_sf"/>
</dbReference>
<dbReference type="Gene3D" id="1.10.10.1100">
    <property type="entry name" value="BFD-like [2Fe-2S]-binding domain"/>
    <property type="match status" value="1"/>
</dbReference>